<reference evidence="2" key="1">
    <citation type="journal article" date="2014" name="Front. Microbiol.">
        <title>High frequency of phylogenetically diverse reductive dehalogenase-homologous genes in deep subseafloor sedimentary metagenomes.</title>
        <authorList>
            <person name="Kawai M."/>
            <person name="Futagami T."/>
            <person name="Toyoda A."/>
            <person name="Takaki Y."/>
            <person name="Nishi S."/>
            <person name="Hori S."/>
            <person name="Arai W."/>
            <person name="Tsubouchi T."/>
            <person name="Morono Y."/>
            <person name="Uchiyama I."/>
            <person name="Ito T."/>
            <person name="Fujiyama A."/>
            <person name="Inagaki F."/>
            <person name="Takami H."/>
        </authorList>
    </citation>
    <scope>NUCLEOTIDE SEQUENCE</scope>
    <source>
        <strain evidence="2">Expedition CK06-06</strain>
    </source>
</reference>
<sequence length="38" mass="4520">MVIKRPFNARRSRLEIIIQTLQIIEEGEESPTRIMYST</sequence>
<feature type="domain" description="ArnR1-like winged helix-turn-helix" evidence="1">
    <location>
        <begin position="10"/>
        <end position="37"/>
    </location>
</feature>
<accession>X1D6K2</accession>
<evidence type="ECO:0000313" key="2">
    <source>
        <dbReference type="EMBL" id="GAH00724.1"/>
    </source>
</evidence>
<dbReference type="Pfam" id="PF14947">
    <property type="entry name" value="HTH_45"/>
    <property type="match status" value="1"/>
</dbReference>
<proteinExistence type="predicted"/>
<dbReference type="InterPro" id="IPR036388">
    <property type="entry name" value="WH-like_DNA-bd_sf"/>
</dbReference>
<evidence type="ECO:0000259" key="1">
    <source>
        <dbReference type="Pfam" id="PF14947"/>
    </source>
</evidence>
<dbReference type="EMBL" id="BART01021477">
    <property type="protein sequence ID" value="GAH00724.1"/>
    <property type="molecule type" value="Genomic_DNA"/>
</dbReference>
<protein>
    <recommendedName>
        <fullName evidence="1">ArnR1-like winged helix-turn-helix domain-containing protein</fullName>
    </recommendedName>
</protein>
<comment type="caution">
    <text evidence="2">The sequence shown here is derived from an EMBL/GenBank/DDBJ whole genome shotgun (WGS) entry which is preliminary data.</text>
</comment>
<dbReference type="InterPro" id="IPR038723">
    <property type="entry name" value="ArnR1-like_HTH"/>
</dbReference>
<feature type="non-terminal residue" evidence="2">
    <location>
        <position position="38"/>
    </location>
</feature>
<dbReference type="AlphaFoldDB" id="X1D6K2"/>
<organism evidence="2">
    <name type="scientific">marine sediment metagenome</name>
    <dbReference type="NCBI Taxonomy" id="412755"/>
    <lineage>
        <taxon>unclassified sequences</taxon>
        <taxon>metagenomes</taxon>
        <taxon>ecological metagenomes</taxon>
    </lineage>
</organism>
<name>X1D6K2_9ZZZZ</name>
<gene>
    <name evidence="2" type="ORF">S01H4_39605</name>
</gene>
<dbReference type="Gene3D" id="1.10.10.10">
    <property type="entry name" value="Winged helix-like DNA-binding domain superfamily/Winged helix DNA-binding domain"/>
    <property type="match status" value="1"/>
</dbReference>